<feature type="domain" description="Sulfotransferase" evidence="4">
    <location>
        <begin position="111"/>
        <end position="183"/>
    </location>
</feature>
<keyword evidence="6" id="KW-1185">Reference proteome</keyword>
<comment type="caution">
    <text evidence="5">The sequence shown here is derived from an EMBL/GenBank/DDBJ whole genome shotgun (WGS) entry which is preliminary data.</text>
</comment>
<dbReference type="Pfam" id="PF00685">
    <property type="entry name" value="Sulfotransfer_1"/>
    <property type="match status" value="2"/>
</dbReference>
<reference evidence="5 6" key="1">
    <citation type="journal article" date="2024" name="Proc. Natl. Acad. Sci. U.S.A.">
        <title>The genetic regulatory architecture and epigenomic basis for age-related changes in rattlesnake venom.</title>
        <authorList>
            <person name="Hogan M.P."/>
            <person name="Holding M.L."/>
            <person name="Nystrom G.S."/>
            <person name="Colston T.J."/>
            <person name="Bartlett D.A."/>
            <person name="Mason A.J."/>
            <person name="Ellsworth S.A."/>
            <person name="Rautsaw R.M."/>
            <person name="Lawrence K.C."/>
            <person name="Strickland J.L."/>
            <person name="He B."/>
            <person name="Fraser P."/>
            <person name="Margres M.J."/>
            <person name="Gilbert D.M."/>
            <person name="Gibbs H.L."/>
            <person name="Parkinson C.L."/>
            <person name="Rokyta D.R."/>
        </authorList>
    </citation>
    <scope>NUCLEOTIDE SEQUENCE [LARGE SCALE GENOMIC DNA]</scope>
    <source>
        <strain evidence="5">DRR0105</strain>
    </source>
</reference>
<evidence type="ECO:0000256" key="3">
    <source>
        <dbReference type="RuleBase" id="RU361155"/>
    </source>
</evidence>
<evidence type="ECO:0000256" key="1">
    <source>
        <dbReference type="ARBA" id="ARBA00005771"/>
    </source>
</evidence>
<dbReference type="EMBL" id="JAOTOJ010000001">
    <property type="protein sequence ID" value="KAK9411744.1"/>
    <property type="molecule type" value="Genomic_DNA"/>
</dbReference>
<dbReference type="GO" id="GO:0008146">
    <property type="term" value="F:sulfotransferase activity"/>
    <property type="evidence" value="ECO:0007669"/>
    <property type="project" value="InterPro"/>
</dbReference>
<keyword evidence="2 3" id="KW-0808">Transferase</keyword>
<evidence type="ECO:0000313" key="5">
    <source>
        <dbReference type="EMBL" id="KAK9411744.1"/>
    </source>
</evidence>
<dbReference type="Gene3D" id="3.40.50.300">
    <property type="entry name" value="P-loop containing nucleotide triphosphate hydrolases"/>
    <property type="match status" value="2"/>
</dbReference>
<feature type="domain" description="Sulfotransferase" evidence="4">
    <location>
        <begin position="62"/>
        <end position="103"/>
    </location>
</feature>
<name>A0AAW1CB71_CROAD</name>
<sequence>MIMAEQQLSKVLDEKLEENEKTAPLEWTFMYDGVLYTMMTSCLETLKRINTFRAREDDIILILALFQNPKDTAVSYFHFFKGIKLISDHETWDEFLEAFITGKESSLSSEKKIAKFFGFSVTEEKIETIVKETSFESMKDNSGTYGKVGPILFRKGIVGDWTSAFSESQSERMDRKFEGSVAKTKLGMMLKYEVYCKN</sequence>
<evidence type="ECO:0000313" key="6">
    <source>
        <dbReference type="Proteomes" id="UP001474421"/>
    </source>
</evidence>
<evidence type="ECO:0000256" key="2">
    <source>
        <dbReference type="ARBA" id="ARBA00022679"/>
    </source>
</evidence>
<protein>
    <recommendedName>
        <fullName evidence="3">Sulfotransferase</fullName>
        <ecNumber evidence="3">2.8.2.-</ecNumber>
    </recommendedName>
</protein>
<proteinExistence type="inferred from homology"/>
<dbReference type="InterPro" id="IPR027417">
    <property type="entry name" value="P-loop_NTPase"/>
</dbReference>
<evidence type="ECO:0000259" key="4">
    <source>
        <dbReference type="Pfam" id="PF00685"/>
    </source>
</evidence>
<organism evidence="5 6">
    <name type="scientific">Crotalus adamanteus</name>
    <name type="common">Eastern diamondback rattlesnake</name>
    <dbReference type="NCBI Taxonomy" id="8729"/>
    <lineage>
        <taxon>Eukaryota</taxon>
        <taxon>Metazoa</taxon>
        <taxon>Chordata</taxon>
        <taxon>Craniata</taxon>
        <taxon>Vertebrata</taxon>
        <taxon>Euteleostomi</taxon>
        <taxon>Lepidosauria</taxon>
        <taxon>Squamata</taxon>
        <taxon>Bifurcata</taxon>
        <taxon>Unidentata</taxon>
        <taxon>Episquamata</taxon>
        <taxon>Toxicofera</taxon>
        <taxon>Serpentes</taxon>
        <taxon>Colubroidea</taxon>
        <taxon>Viperidae</taxon>
        <taxon>Crotalinae</taxon>
        <taxon>Crotalus</taxon>
    </lineage>
</organism>
<dbReference type="Proteomes" id="UP001474421">
    <property type="component" value="Unassembled WGS sequence"/>
</dbReference>
<accession>A0AAW1CB71</accession>
<dbReference type="PANTHER" id="PTHR11783">
    <property type="entry name" value="SULFOTRANSFERASE SULT"/>
    <property type="match status" value="1"/>
</dbReference>
<comment type="similarity">
    <text evidence="1 3">Belongs to the sulfotransferase 1 family.</text>
</comment>
<gene>
    <name evidence="5" type="ORF">NXF25_002919</name>
</gene>
<dbReference type="EC" id="2.8.2.-" evidence="3"/>
<dbReference type="SUPFAM" id="SSF52540">
    <property type="entry name" value="P-loop containing nucleoside triphosphate hydrolases"/>
    <property type="match status" value="1"/>
</dbReference>
<dbReference type="AlphaFoldDB" id="A0AAW1CB71"/>
<dbReference type="InterPro" id="IPR000863">
    <property type="entry name" value="Sulfotransferase_dom"/>
</dbReference>